<protein>
    <submittedName>
        <fullName evidence="1">Uncharacterized protein</fullName>
    </submittedName>
</protein>
<organism evidence="1">
    <name type="scientific">marine sediment metagenome</name>
    <dbReference type="NCBI Taxonomy" id="412755"/>
    <lineage>
        <taxon>unclassified sequences</taxon>
        <taxon>metagenomes</taxon>
        <taxon>ecological metagenomes</taxon>
    </lineage>
</organism>
<comment type="caution">
    <text evidence="1">The sequence shown here is derived from an EMBL/GenBank/DDBJ whole genome shotgun (WGS) entry which is preliminary data.</text>
</comment>
<gene>
    <name evidence="1" type="ORF">LCGC14_2646560</name>
</gene>
<sequence>MGNKFLVGVIGDDIAFMRQIPSRVSREDALNLAAWLVVLATDDLDEEWLPVLKEVQES</sequence>
<name>A0A0F8ZW29_9ZZZZ</name>
<evidence type="ECO:0000313" key="1">
    <source>
        <dbReference type="EMBL" id="KKK98057.1"/>
    </source>
</evidence>
<reference evidence="1" key="1">
    <citation type="journal article" date="2015" name="Nature">
        <title>Complex archaea that bridge the gap between prokaryotes and eukaryotes.</title>
        <authorList>
            <person name="Spang A."/>
            <person name="Saw J.H."/>
            <person name="Jorgensen S.L."/>
            <person name="Zaremba-Niedzwiedzka K."/>
            <person name="Martijn J."/>
            <person name="Lind A.E."/>
            <person name="van Eijk R."/>
            <person name="Schleper C."/>
            <person name="Guy L."/>
            <person name="Ettema T.J."/>
        </authorList>
    </citation>
    <scope>NUCLEOTIDE SEQUENCE</scope>
</reference>
<dbReference type="AlphaFoldDB" id="A0A0F8ZW29"/>
<proteinExistence type="predicted"/>
<accession>A0A0F8ZW29</accession>
<dbReference type="EMBL" id="LAZR01045780">
    <property type="protein sequence ID" value="KKK98057.1"/>
    <property type="molecule type" value="Genomic_DNA"/>
</dbReference>